<comment type="similarity">
    <text evidence="1">Belongs to the SPIRAL1 family.</text>
</comment>
<dbReference type="EMBL" id="JBCNJP010000025">
    <property type="protein sequence ID" value="KAK9054039.1"/>
    <property type="molecule type" value="Genomic_DNA"/>
</dbReference>
<name>A0AAP0CIU6_9ASTR</name>
<dbReference type="GO" id="GO:0043622">
    <property type="term" value="P:cortical microtubule organization"/>
    <property type="evidence" value="ECO:0007669"/>
    <property type="project" value="InterPro"/>
</dbReference>
<sequence length="136" mass="14075">MGRGVGYSRGQSSLGYLFGDGGGETGGKTQPPPQNPSAGAVAGAGATTEPSRDTSEPSEDENKSTVTDELSEKSPESFSVINQNPNFSAHHSLTNNYHRADGQNCGNFITNRLSTKVHAPPGGSSSLGYLFGGDKK</sequence>
<evidence type="ECO:0000313" key="4">
    <source>
        <dbReference type="EMBL" id="KAK9054039.1"/>
    </source>
</evidence>
<evidence type="ECO:0000256" key="2">
    <source>
        <dbReference type="ARBA" id="ARBA00022701"/>
    </source>
</evidence>
<dbReference type="GO" id="GO:0010005">
    <property type="term" value="C:cortical microtubule, transverse to long axis"/>
    <property type="evidence" value="ECO:0007669"/>
    <property type="project" value="TreeGrafter"/>
</dbReference>
<keyword evidence="2" id="KW-0493">Microtubule</keyword>
<proteinExistence type="inferred from homology"/>
<protein>
    <recommendedName>
        <fullName evidence="6">SPIRAL1-like1</fullName>
    </recommendedName>
</protein>
<dbReference type="PANTHER" id="PTHR33403:SF48">
    <property type="entry name" value="PROTEIN SPIRAL1-LIKE 1"/>
    <property type="match status" value="1"/>
</dbReference>
<accession>A0AAP0CIU6</accession>
<keyword evidence="5" id="KW-1185">Reference proteome</keyword>
<comment type="caution">
    <text evidence="4">The sequence shown here is derived from an EMBL/GenBank/DDBJ whole genome shotgun (WGS) entry which is preliminary data.</text>
</comment>
<dbReference type="PANTHER" id="PTHR33403">
    <property type="entry name" value="SPR1"/>
    <property type="match status" value="1"/>
</dbReference>
<evidence type="ECO:0008006" key="6">
    <source>
        <dbReference type="Google" id="ProtNLM"/>
    </source>
</evidence>
<organism evidence="4 5">
    <name type="scientific">Deinandra increscens subsp. villosa</name>
    <dbReference type="NCBI Taxonomy" id="3103831"/>
    <lineage>
        <taxon>Eukaryota</taxon>
        <taxon>Viridiplantae</taxon>
        <taxon>Streptophyta</taxon>
        <taxon>Embryophyta</taxon>
        <taxon>Tracheophyta</taxon>
        <taxon>Spermatophyta</taxon>
        <taxon>Magnoliopsida</taxon>
        <taxon>eudicotyledons</taxon>
        <taxon>Gunneridae</taxon>
        <taxon>Pentapetalae</taxon>
        <taxon>asterids</taxon>
        <taxon>campanulids</taxon>
        <taxon>Asterales</taxon>
        <taxon>Asteraceae</taxon>
        <taxon>Asteroideae</taxon>
        <taxon>Heliantheae alliance</taxon>
        <taxon>Madieae</taxon>
        <taxon>Madiinae</taxon>
        <taxon>Deinandra</taxon>
    </lineage>
</organism>
<reference evidence="4 5" key="1">
    <citation type="submission" date="2024-04" db="EMBL/GenBank/DDBJ databases">
        <title>The reference genome of an endangered Asteraceae, Deinandra increscens subsp. villosa, native to the Central Coast of California.</title>
        <authorList>
            <person name="Guilliams M."/>
            <person name="Hasenstab-Lehman K."/>
            <person name="Meyer R."/>
            <person name="Mcevoy S."/>
        </authorList>
    </citation>
    <scope>NUCLEOTIDE SEQUENCE [LARGE SCALE GENOMIC DNA]</scope>
    <source>
        <tissue evidence="4">Leaf</tissue>
    </source>
</reference>
<evidence type="ECO:0000256" key="1">
    <source>
        <dbReference type="ARBA" id="ARBA00009656"/>
    </source>
</evidence>
<feature type="compositionally biased region" description="Basic and acidic residues" evidence="3">
    <location>
        <begin position="50"/>
        <end position="63"/>
    </location>
</feature>
<evidence type="ECO:0000313" key="5">
    <source>
        <dbReference type="Proteomes" id="UP001408789"/>
    </source>
</evidence>
<evidence type="ECO:0000256" key="3">
    <source>
        <dbReference type="SAM" id="MobiDB-lite"/>
    </source>
</evidence>
<dbReference type="Proteomes" id="UP001408789">
    <property type="component" value="Unassembled WGS sequence"/>
</dbReference>
<feature type="region of interest" description="Disordered" evidence="3">
    <location>
        <begin position="1"/>
        <end position="86"/>
    </location>
</feature>
<dbReference type="InterPro" id="IPR039613">
    <property type="entry name" value="SPR1/2/3/4/5"/>
</dbReference>
<dbReference type="AlphaFoldDB" id="A0AAP0CIU6"/>
<feature type="compositionally biased region" description="Polar residues" evidence="3">
    <location>
        <begin position="76"/>
        <end position="86"/>
    </location>
</feature>
<gene>
    <name evidence="4" type="ORF">SSX86_025115</name>
</gene>